<sequence>MFKRFAALTLVGGLFVAMSSNALATENVNGKTSTGLTIPADVKAKLDRKDAKGDIFIDASVSASDKEKLSKVMASLDKEDRENVLFIDQDGSVIANRSEIVEEFRKQNKDKFDSNGKLKIKDEKPLKETKPDDKCKIDATNLMTIAGTGWKNAEYNCGTVDRTGPYRRVISDKGYSRFHTNIYLPSKASGLYINPNSTKGDTAHIYTGATDKDGDSIDIGLQYNNPTGNNFPWDDTWAMFLRGAGNVNVPTYANFQPGQWVVMKFYVPSDNSVALNVTGYDTTGVIRSSTITGTMGWFSDFKADGTGMNIKKVTSMAQISPDDLTTGSQLGSTTTPVKWENGRIGKGNDSNSLAPMTVGWFCGYNINNVLVDFTDHNNEHVVVGTRTFTP</sequence>
<keyword evidence="1" id="KW-0732">Signal</keyword>
<dbReference type="Proteomes" id="UP001168883">
    <property type="component" value="Unassembled WGS sequence"/>
</dbReference>
<dbReference type="EMBL" id="JAUMKJ010000018">
    <property type="protein sequence ID" value="MDO3678568.1"/>
    <property type="molecule type" value="Genomic_DNA"/>
</dbReference>
<organism evidence="2 3">
    <name type="scientific">Paenibacillus ehimensis</name>
    <dbReference type="NCBI Taxonomy" id="79264"/>
    <lineage>
        <taxon>Bacteria</taxon>
        <taxon>Bacillati</taxon>
        <taxon>Bacillota</taxon>
        <taxon>Bacilli</taxon>
        <taxon>Bacillales</taxon>
        <taxon>Paenibacillaceae</taxon>
        <taxon>Paenibacillus</taxon>
    </lineage>
</organism>
<evidence type="ECO:0000256" key="1">
    <source>
        <dbReference type="SAM" id="SignalP"/>
    </source>
</evidence>
<comment type="caution">
    <text evidence="2">The sequence shown here is derived from an EMBL/GenBank/DDBJ whole genome shotgun (WGS) entry which is preliminary data.</text>
</comment>
<dbReference type="CDD" id="cd13427">
    <property type="entry name" value="YncM_like"/>
    <property type="match status" value="1"/>
</dbReference>
<dbReference type="Gene3D" id="2.60.120.1270">
    <property type="match status" value="1"/>
</dbReference>
<feature type="signal peptide" evidence="1">
    <location>
        <begin position="1"/>
        <end position="24"/>
    </location>
</feature>
<feature type="chain" id="PRO_5046627678" evidence="1">
    <location>
        <begin position="25"/>
        <end position="390"/>
    </location>
</feature>
<gene>
    <name evidence="2" type="ORF">Q3C12_16260</name>
</gene>
<name>A0ABT8VCA6_9BACL</name>
<dbReference type="RefSeq" id="WP_302878959.1">
    <property type="nucleotide sequence ID" value="NZ_JAUMKJ010000018.1"/>
</dbReference>
<proteinExistence type="predicted"/>
<protein>
    <submittedName>
        <fullName evidence="2">Uncharacterized protein</fullName>
    </submittedName>
</protein>
<evidence type="ECO:0000313" key="3">
    <source>
        <dbReference type="Proteomes" id="UP001168883"/>
    </source>
</evidence>
<dbReference type="InterPro" id="IPR029143">
    <property type="entry name" value="YrpD"/>
</dbReference>
<dbReference type="InterPro" id="IPR038682">
    <property type="entry name" value="YrpD-like_sf"/>
</dbReference>
<keyword evidence="3" id="KW-1185">Reference proteome</keyword>
<evidence type="ECO:0000313" key="2">
    <source>
        <dbReference type="EMBL" id="MDO3678568.1"/>
    </source>
</evidence>
<reference evidence="2" key="1">
    <citation type="submission" date="2023-07" db="EMBL/GenBank/DDBJ databases">
        <authorList>
            <person name="Aktuganov G."/>
            <person name="Boyko T."/>
            <person name="Delegan Y."/>
            <person name="Galimzianova N."/>
            <person name="Gilvanova E."/>
            <person name="Korobov V."/>
            <person name="Kuzmina L."/>
            <person name="Melentiev A."/>
            <person name="Milman P."/>
            <person name="Ryabova A."/>
            <person name="Stupak E."/>
            <person name="Yasakov T."/>
            <person name="Zharikova N."/>
            <person name="Zhurenko E."/>
        </authorList>
    </citation>
    <scope>NUCLEOTIDE SEQUENCE</scope>
    <source>
        <strain evidence="2">IB-739</strain>
    </source>
</reference>
<accession>A0ABT8VCA6</accession>